<organism evidence="3 4">
    <name type="scientific">Rossellomorea vietnamensis</name>
    <dbReference type="NCBI Taxonomy" id="218284"/>
    <lineage>
        <taxon>Bacteria</taxon>
        <taxon>Bacillati</taxon>
        <taxon>Bacillota</taxon>
        <taxon>Bacilli</taxon>
        <taxon>Bacillales</taxon>
        <taxon>Bacillaceae</taxon>
        <taxon>Rossellomorea</taxon>
    </lineage>
</organism>
<feature type="region of interest" description="Disordered" evidence="2">
    <location>
        <begin position="1"/>
        <end position="24"/>
    </location>
</feature>
<gene>
    <name evidence="3" type="ORF">FZC84_21330</name>
</gene>
<protein>
    <submittedName>
        <fullName evidence="3">Uncharacterized protein</fullName>
    </submittedName>
</protein>
<accession>A0A5D4M2N3</accession>
<evidence type="ECO:0000313" key="4">
    <source>
        <dbReference type="Proteomes" id="UP000325182"/>
    </source>
</evidence>
<sequence length="180" mass="21379">MSKPQKRPNATIDMLTEGRETQTPDEFNEKLQKVIQEKEEAIKNQEGTQKELEDMKKEVEELKSKKVESMDDVARILRKSTDEKYIQKISKEKMADIYQTHTIRLHKDLKEDLDILCSMMERGFKVTFFEEAVRAQLEGYRDIIDAEKERREIMAELEQEAMKRLGKRKAEKLQQVKNRE</sequence>
<evidence type="ECO:0000256" key="1">
    <source>
        <dbReference type="SAM" id="Coils"/>
    </source>
</evidence>
<dbReference type="RefSeq" id="WP_148955208.1">
    <property type="nucleotide sequence ID" value="NZ_VTEG01000028.1"/>
</dbReference>
<proteinExistence type="predicted"/>
<evidence type="ECO:0000313" key="3">
    <source>
        <dbReference type="EMBL" id="TYR95737.1"/>
    </source>
</evidence>
<comment type="caution">
    <text evidence="3">The sequence shown here is derived from an EMBL/GenBank/DDBJ whole genome shotgun (WGS) entry which is preliminary data.</text>
</comment>
<name>A0A5D4M2N3_9BACI</name>
<keyword evidence="1" id="KW-0175">Coiled coil</keyword>
<dbReference type="EMBL" id="VTEG01000028">
    <property type="protein sequence ID" value="TYR95737.1"/>
    <property type="molecule type" value="Genomic_DNA"/>
</dbReference>
<feature type="coiled-coil region" evidence="1">
    <location>
        <begin position="28"/>
        <end position="72"/>
    </location>
</feature>
<dbReference type="AlphaFoldDB" id="A0A5D4M2N3"/>
<reference evidence="3 4" key="1">
    <citation type="submission" date="2019-08" db="EMBL/GenBank/DDBJ databases">
        <title>Bacillus genomes from the desert of Cuatro Cienegas, Coahuila.</title>
        <authorList>
            <person name="Olmedo-Alvarez G."/>
        </authorList>
    </citation>
    <scope>NUCLEOTIDE SEQUENCE [LARGE SCALE GENOMIC DNA]</scope>
    <source>
        <strain evidence="3 4">CH128b_4D</strain>
    </source>
</reference>
<dbReference type="Proteomes" id="UP000325182">
    <property type="component" value="Unassembled WGS sequence"/>
</dbReference>
<evidence type="ECO:0000256" key="2">
    <source>
        <dbReference type="SAM" id="MobiDB-lite"/>
    </source>
</evidence>